<dbReference type="CDD" id="cd07325">
    <property type="entry name" value="M48_Ste24p_like"/>
    <property type="match status" value="1"/>
</dbReference>
<comment type="caution">
    <text evidence="12">The sequence shown here is derived from an EMBL/GenBank/DDBJ whole genome shotgun (WGS) entry which is preliminary data.</text>
</comment>
<dbReference type="GO" id="GO:0006508">
    <property type="term" value="P:proteolysis"/>
    <property type="evidence" value="ECO:0007669"/>
    <property type="project" value="UniProtKB-KW"/>
</dbReference>
<evidence type="ECO:0000256" key="10">
    <source>
        <dbReference type="RuleBase" id="RU003983"/>
    </source>
</evidence>
<evidence type="ECO:0000256" key="3">
    <source>
        <dbReference type="ARBA" id="ARBA00022692"/>
    </source>
</evidence>
<evidence type="ECO:0000256" key="5">
    <source>
        <dbReference type="ARBA" id="ARBA00022801"/>
    </source>
</evidence>
<evidence type="ECO:0000256" key="6">
    <source>
        <dbReference type="ARBA" id="ARBA00022833"/>
    </source>
</evidence>
<keyword evidence="13" id="KW-1185">Reference proteome</keyword>
<evidence type="ECO:0000256" key="7">
    <source>
        <dbReference type="ARBA" id="ARBA00022989"/>
    </source>
</evidence>
<evidence type="ECO:0000256" key="9">
    <source>
        <dbReference type="ARBA" id="ARBA00023136"/>
    </source>
</evidence>
<evidence type="ECO:0000256" key="8">
    <source>
        <dbReference type="ARBA" id="ARBA00023049"/>
    </source>
</evidence>
<dbReference type="InterPro" id="IPR050083">
    <property type="entry name" value="HtpX_protease"/>
</dbReference>
<dbReference type="EMBL" id="JROO01000042">
    <property type="protein sequence ID" value="KIH97197.1"/>
    <property type="molecule type" value="Genomic_DNA"/>
</dbReference>
<dbReference type="AlphaFoldDB" id="A0A0C2JJV1"/>
<dbReference type="Proteomes" id="UP000031675">
    <property type="component" value="Unassembled WGS sequence"/>
</dbReference>
<keyword evidence="4" id="KW-0479">Metal-binding</keyword>
<organism evidence="12 13">
    <name type="scientific">Streptomonospora alba</name>
    <dbReference type="NCBI Taxonomy" id="183763"/>
    <lineage>
        <taxon>Bacteria</taxon>
        <taxon>Bacillati</taxon>
        <taxon>Actinomycetota</taxon>
        <taxon>Actinomycetes</taxon>
        <taxon>Streptosporangiales</taxon>
        <taxon>Nocardiopsidaceae</taxon>
        <taxon>Streptomonospora</taxon>
    </lineage>
</organism>
<name>A0A0C2JJV1_9ACTN</name>
<accession>A0A0C2JJV1</accession>
<keyword evidence="7" id="KW-1133">Transmembrane helix</keyword>
<reference evidence="13" key="1">
    <citation type="journal article" date="2015" name="Chem. Biol.">
        <title>Structure, bioactivity, and resistance mechanism of streptomonomicin, an unusual lasso Peptide from an understudied halophilic actinomycete.</title>
        <authorList>
            <person name="Metelev M."/>
            <person name="Tietz J.I."/>
            <person name="Melby J.O."/>
            <person name="Blair P.M."/>
            <person name="Zhu L."/>
            <person name="Livnat I."/>
            <person name="Severinov K."/>
            <person name="Mitchell D.A."/>
        </authorList>
    </citation>
    <scope>NUCLEOTIDE SEQUENCE [LARGE SCALE GENOMIC DNA]</scope>
    <source>
        <strain evidence="13">YIM 90003</strain>
    </source>
</reference>
<keyword evidence="9" id="KW-0472">Membrane</keyword>
<evidence type="ECO:0000259" key="11">
    <source>
        <dbReference type="Pfam" id="PF01435"/>
    </source>
</evidence>
<keyword evidence="6 10" id="KW-0862">Zinc</keyword>
<keyword evidence="1" id="KW-1003">Cell membrane</keyword>
<dbReference type="PANTHER" id="PTHR43221">
    <property type="entry name" value="PROTEASE HTPX"/>
    <property type="match status" value="1"/>
</dbReference>
<dbReference type="Pfam" id="PF01435">
    <property type="entry name" value="Peptidase_M48"/>
    <property type="match status" value="1"/>
</dbReference>
<sequence>MTAAAVLVTAAALATAVHTLLTAQGAVSLGTAALVLAGVPGGCWASSGLRHARQRAQSVRISPTQFPEADHTIRRLSVDMGLARTPDAYVCPASGGQRAWAAGHGRRGYVVVPSDLFEAGGRLRDPDALRFVVAHQLGHIAAGHASFWLRASTALGRLVPVLGSSLSRAAEYTADDHAHAHCPEGVHAIRVLAGGTRLYAQVNMSEMAERARTDRGPFLLLYNLLSSRPANTKRMAALRDRTRPGRVFL</sequence>
<evidence type="ECO:0000313" key="12">
    <source>
        <dbReference type="EMBL" id="KIH97197.1"/>
    </source>
</evidence>
<protein>
    <submittedName>
        <fullName evidence="12">Peptidase M48</fullName>
    </submittedName>
</protein>
<dbReference type="PANTHER" id="PTHR43221:SF2">
    <property type="entry name" value="PROTEASE HTPX HOMOLOG"/>
    <property type="match status" value="1"/>
</dbReference>
<feature type="domain" description="Peptidase M48" evidence="11">
    <location>
        <begin position="65"/>
        <end position="145"/>
    </location>
</feature>
<gene>
    <name evidence="12" type="ORF">LP52_20530</name>
</gene>
<evidence type="ECO:0000256" key="1">
    <source>
        <dbReference type="ARBA" id="ARBA00022475"/>
    </source>
</evidence>
<evidence type="ECO:0000256" key="2">
    <source>
        <dbReference type="ARBA" id="ARBA00022670"/>
    </source>
</evidence>
<keyword evidence="8 10" id="KW-0482">Metalloprotease</keyword>
<evidence type="ECO:0000256" key="4">
    <source>
        <dbReference type="ARBA" id="ARBA00022723"/>
    </source>
</evidence>
<comment type="cofactor">
    <cofactor evidence="10">
        <name>Zn(2+)</name>
        <dbReference type="ChEBI" id="CHEBI:29105"/>
    </cofactor>
    <text evidence="10">Binds 1 zinc ion per subunit.</text>
</comment>
<proteinExistence type="inferred from homology"/>
<dbReference type="STRING" id="183763.LP52_20530"/>
<keyword evidence="2 10" id="KW-0645">Protease</keyword>
<dbReference type="InterPro" id="IPR001915">
    <property type="entry name" value="Peptidase_M48"/>
</dbReference>
<evidence type="ECO:0000313" key="13">
    <source>
        <dbReference type="Proteomes" id="UP000031675"/>
    </source>
</evidence>
<dbReference type="GO" id="GO:0046872">
    <property type="term" value="F:metal ion binding"/>
    <property type="evidence" value="ECO:0007669"/>
    <property type="project" value="UniProtKB-KW"/>
</dbReference>
<keyword evidence="3" id="KW-0812">Transmembrane</keyword>
<dbReference type="GO" id="GO:0004222">
    <property type="term" value="F:metalloendopeptidase activity"/>
    <property type="evidence" value="ECO:0007669"/>
    <property type="project" value="InterPro"/>
</dbReference>
<keyword evidence="5 10" id="KW-0378">Hydrolase</keyword>
<comment type="similarity">
    <text evidence="10">Belongs to the peptidase M48 family.</text>
</comment>
<dbReference type="Gene3D" id="3.30.2010.10">
    <property type="entry name" value="Metalloproteases ('zincins'), catalytic domain"/>
    <property type="match status" value="1"/>
</dbReference>